<dbReference type="GO" id="GO:0006417">
    <property type="term" value="P:regulation of translation"/>
    <property type="evidence" value="ECO:0007669"/>
    <property type="project" value="TreeGrafter"/>
</dbReference>
<reference evidence="4 5" key="1">
    <citation type="submission" date="2016-10" db="EMBL/GenBank/DDBJ databases">
        <authorList>
            <person name="de Groot N.N."/>
        </authorList>
    </citation>
    <scope>NUCLEOTIDE SEQUENCE [LARGE SCALE GENOMIC DNA]</scope>
    <source>
        <strain evidence="4 5">DSM 25232</strain>
    </source>
</reference>
<evidence type="ECO:0000313" key="5">
    <source>
        <dbReference type="Proteomes" id="UP000198521"/>
    </source>
</evidence>
<dbReference type="PANTHER" id="PTHR37461">
    <property type="entry name" value="ANTI-SIGMA-K FACTOR RSKA"/>
    <property type="match status" value="1"/>
</dbReference>
<proteinExistence type="predicted"/>
<protein>
    <submittedName>
        <fullName evidence="4">Anti-sigma-K factor rskA</fullName>
    </submittedName>
</protein>
<dbReference type="GO" id="GO:0016989">
    <property type="term" value="F:sigma factor antagonist activity"/>
    <property type="evidence" value="ECO:0007669"/>
    <property type="project" value="TreeGrafter"/>
</dbReference>
<evidence type="ECO:0000256" key="1">
    <source>
        <dbReference type="SAM" id="Coils"/>
    </source>
</evidence>
<organism evidence="4 5">
    <name type="scientific">Aquimarina amphilecti</name>
    <dbReference type="NCBI Taxonomy" id="1038014"/>
    <lineage>
        <taxon>Bacteria</taxon>
        <taxon>Pseudomonadati</taxon>
        <taxon>Bacteroidota</taxon>
        <taxon>Flavobacteriia</taxon>
        <taxon>Flavobacteriales</taxon>
        <taxon>Flavobacteriaceae</taxon>
        <taxon>Aquimarina</taxon>
    </lineage>
</organism>
<dbReference type="InterPro" id="IPR051474">
    <property type="entry name" value="Anti-sigma-K/W_factor"/>
</dbReference>
<feature type="coiled-coil region" evidence="1">
    <location>
        <begin position="118"/>
        <end position="145"/>
    </location>
</feature>
<keyword evidence="2" id="KW-1133">Transmembrane helix</keyword>
<keyword evidence="1" id="KW-0175">Coiled coil</keyword>
<dbReference type="AlphaFoldDB" id="A0A1H7QUS4"/>
<dbReference type="OrthoDB" id="1420916at2"/>
<evidence type="ECO:0000256" key="2">
    <source>
        <dbReference type="SAM" id="Phobius"/>
    </source>
</evidence>
<feature type="transmembrane region" description="Helical" evidence="2">
    <location>
        <begin position="95"/>
        <end position="115"/>
    </location>
</feature>
<dbReference type="GO" id="GO:0005886">
    <property type="term" value="C:plasma membrane"/>
    <property type="evidence" value="ECO:0007669"/>
    <property type="project" value="InterPro"/>
</dbReference>
<dbReference type="EMBL" id="FOAB01000004">
    <property type="protein sequence ID" value="SEL51673.1"/>
    <property type="molecule type" value="Genomic_DNA"/>
</dbReference>
<dbReference type="InterPro" id="IPR018764">
    <property type="entry name" value="RskA_C"/>
</dbReference>
<evidence type="ECO:0000259" key="3">
    <source>
        <dbReference type="Pfam" id="PF10099"/>
    </source>
</evidence>
<keyword evidence="2" id="KW-0812">Transmembrane</keyword>
<dbReference type="STRING" id="1038014.SAMN04487910_2695"/>
<keyword evidence="5" id="KW-1185">Reference proteome</keyword>
<dbReference type="Proteomes" id="UP000198521">
    <property type="component" value="Unassembled WGS sequence"/>
</dbReference>
<dbReference type="Pfam" id="PF10099">
    <property type="entry name" value="RskA_C"/>
    <property type="match status" value="1"/>
</dbReference>
<feature type="domain" description="Anti-sigma K factor RskA C-terminal" evidence="3">
    <location>
        <begin position="101"/>
        <end position="252"/>
    </location>
</feature>
<keyword evidence="2" id="KW-0472">Membrane</keyword>
<dbReference type="PANTHER" id="PTHR37461:SF1">
    <property type="entry name" value="ANTI-SIGMA-K FACTOR RSKA"/>
    <property type="match status" value="1"/>
</dbReference>
<evidence type="ECO:0000313" key="4">
    <source>
        <dbReference type="EMBL" id="SEL51673.1"/>
    </source>
</evidence>
<gene>
    <name evidence="4" type="ORF">SAMN04487910_2695</name>
</gene>
<sequence>MMDRNTIKNTGILEQYLLGELSEKESTDVENILKEDDELREYFSKMEDDMEQIALENAISPPTHLKTAIFNNIEKDTTHSDEKVIPLEKTKRKSYNFAIAASLATLFLLSSGWLYNQWKETEQTIVNLQQETDNLRTKLVNIEGDLKETNDWYRAINKPDVVQLVLKGNEKSPNSAAVAYVNHQNKEVILNPQGLSKLKNNNTYQMWADVEGEMIDMGVISSDVEMIKMKYIENAESLNITIEPAGGNDHPTVEQLISNVIL</sequence>
<name>A0A1H7QUS4_AQUAM</name>
<accession>A0A1H7QUS4</accession>